<evidence type="ECO:0000313" key="2">
    <source>
        <dbReference type="Proteomes" id="UP001629058"/>
    </source>
</evidence>
<sequence>MSNIKLHMRFYKAIVMMVVVAFSLSPCSLKRDVLKVFDIHHITTLNKVKTTASSFSGCENFNSYSKVSFSKTDLKFKGIVFSDFSQSVNFNFKKQTFSLKNYSGNSTGNSPPKYILFKRLKLDLV</sequence>
<dbReference type="EMBL" id="JBELPY010000005">
    <property type="protein sequence ID" value="MFL9834263.1"/>
    <property type="molecule type" value="Genomic_DNA"/>
</dbReference>
<evidence type="ECO:0008006" key="3">
    <source>
        <dbReference type="Google" id="ProtNLM"/>
    </source>
</evidence>
<dbReference type="Proteomes" id="UP001629058">
    <property type="component" value="Unassembled WGS sequence"/>
</dbReference>
<dbReference type="RefSeq" id="WP_408089928.1">
    <property type="nucleotide sequence ID" value="NZ_JBELPY010000005.1"/>
</dbReference>
<reference evidence="1 2" key="1">
    <citation type="submission" date="2024-06" db="EMBL/GenBank/DDBJ databases">
        <authorList>
            <person name="Kaempfer P."/>
            <person name="Viver T."/>
        </authorList>
    </citation>
    <scope>NUCLEOTIDE SEQUENCE [LARGE SCALE GENOMIC DNA]</scope>
    <source>
        <strain evidence="1 2">ST-37</strain>
    </source>
</reference>
<name>A0ABW8Y2R3_9FLAO</name>
<comment type="caution">
    <text evidence="1">The sequence shown here is derived from an EMBL/GenBank/DDBJ whole genome shotgun (WGS) entry which is preliminary data.</text>
</comment>
<evidence type="ECO:0000313" key="1">
    <source>
        <dbReference type="EMBL" id="MFL9834263.1"/>
    </source>
</evidence>
<organism evidence="1 2">
    <name type="scientific">Chryseobacterium terrae</name>
    <dbReference type="NCBI Taxonomy" id="3163299"/>
    <lineage>
        <taxon>Bacteria</taxon>
        <taxon>Pseudomonadati</taxon>
        <taxon>Bacteroidota</taxon>
        <taxon>Flavobacteriia</taxon>
        <taxon>Flavobacteriales</taxon>
        <taxon>Weeksellaceae</taxon>
        <taxon>Chryseobacterium group</taxon>
        <taxon>Chryseobacterium</taxon>
    </lineage>
</organism>
<accession>A0ABW8Y2R3</accession>
<gene>
    <name evidence="1" type="ORF">ABS765_09515</name>
</gene>
<proteinExistence type="predicted"/>
<keyword evidence="2" id="KW-1185">Reference proteome</keyword>
<protein>
    <recommendedName>
        <fullName evidence="3">Lipoprotein</fullName>
    </recommendedName>
</protein>